<gene>
    <name evidence="2" type="ORF">C7476_101711</name>
</gene>
<proteinExistence type="predicted"/>
<name>A0A368Z662_9HYPH</name>
<keyword evidence="3" id="KW-1185">Reference proteome</keyword>
<dbReference type="EMBL" id="QPJM01000001">
    <property type="protein sequence ID" value="RCW87942.1"/>
    <property type="molecule type" value="Genomic_DNA"/>
</dbReference>
<accession>A0A368Z662</accession>
<sequence>MRNSNDNREDNDWPYHVYGTVFLIGVALAVGLGWLLH</sequence>
<keyword evidence="1" id="KW-0812">Transmembrane</keyword>
<evidence type="ECO:0000313" key="3">
    <source>
        <dbReference type="Proteomes" id="UP000253324"/>
    </source>
</evidence>
<comment type="caution">
    <text evidence="2">The sequence shown here is derived from an EMBL/GenBank/DDBJ whole genome shotgun (WGS) entry which is preliminary data.</text>
</comment>
<evidence type="ECO:0000256" key="1">
    <source>
        <dbReference type="SAM" id="Phobius"/>
    </source>
</evidence>
<reference evidence="2 3" key="1">
    <citation type="submission" date="2018-07" db="EMBL/GenBank/DDBJ databases">
        <title>Genomic Encyclopedia of Type Strains, Phase III (KMG-III): the genomes of soil and plant-associated and newly described type strains.</title>
        <authorList>
            <person name="Whitman W."/>
        </authorList>
    </citation>
    <scope>NUCLEOTIDE SEQUENCE [LARGE SCALE GENOMIC DNA]</scope>
    <source>
        <strain evidence="2 3">31-25a</strain>
    </source>
</reference>
<feature type="transmembrane region" description="Helical" evidence="1">
    <location>
        <begin position="15"/>
        <end position="36"/>
    </location>
</feature>
<evidence type="ECO:0000313" key="2">
    <source>
        <dbReference type="EMBL" id="RCW87942.1"/>
    </source>
</evidence>
<organism evidence="2 3">
    <name type="scientific">Phyllobacterium bourgognense</name>
    <dbReference type="NCBI Taxonomy" id="314236"/>
    <lineage>
        <taxon>Bacteria</taxon>
        <taxon>Pseudomonadati</taxon>
        <taxon>Pseudomonadota</taxon>
        <taxon>Alphaproteobacteria</taxon>
        <taxon>Hyphomicrobiales</taxon>
        <taxon>Phyllobacteriaceae</taxon>
        <taxon>Phyllobacterium</taxon>
    </lineage>
</organism>
<keyword evidence="1" id="KW-0472">Membrane</keyword>
<protein>
    <submittedName>
        <fullName evidence="2">Uncharacterized protein</fullName>
    </submittedName>
</protein>
<dbReference type="AlphaFoldDB" id="A0A368Z662"/>
<keyword evidence="1" id="KW-1133">Transmembrane helix</keyword>
<dbReference type="Proteomes" id="UP000253324">
    <property type="component" value="Unassembled WGS sequence"/>
</dbReference>